<gene>
    <name evidence="2" type="ORF">HPBE_LOCUS8192</name>
</gene>
<dbReference type="WBParaSite" id="HPBE_0000819101-mRNA-1">
    <property type="protein sequence ID" value="HPBE_0000819101-mRNA-1"/>
    <property type="gene ID" value="HPBE_0000819101"/>
</dbReference>
<dbReference type="Proteomes" id="UP000050761">
    <property type="component" value="Unassembled WGS sequence"/>
</dbReference>
<feature type="compositionally biased region" description="Basic and acidic residues" evidence="1">
    <location>
        <begin position="50"/>
        <end position="60"/>
    </location>
</feature>
<accession>A0A3P7XLM5</accession>
<organism evidence="3 4">
    <name type="scientific">Heligmosomoides polygyrus</name>
    <name type="common">Parasitic roundworm</name>
    <dbReference type="NCBI Taxonomy" id="6339"/>
    <lineage>
        <taxon>Eukaryota</taxon>
        <taxon>Metazoa</taxon>
        <taxon>Ecdysozoa</taxon>
        <taxon>Nematoda</taxon>
        <taxon>Chromadorea</taxon>
        <taxon>Rhabditida</taxon>
        <taxon>Rhabditina</taxon>
        <taxon>Rhabditomorpha</taxon>
        <taxon>Strongyloidea</taxon>
        <taxon>Heligmosomidae</taxon>
        <taxon>Heligmosomoides</taxon>
    </lineage>
</organism>
<dbReference type="AlphaFoldDB" id="A0A183FLM9"/>
<evidence type="ECO:0000256" key="1">
    <source>
        <dbReference type="SAM" id="MobiDB-lite"/>
    </source>
</evidence>
<protein>
    <submittedName>
        <fullName evidence="4">Endo/exonuclease/phosphatase domain-containing protein</fullName>
    </submittedName>
</protein>
<name>A0A183FLM9_HELPZ</name>
<proteinExistence type="predicted"/>
<sequence>MDSLLLLCRVDAFLVRGSGMFKNNVAKIEDYDDDLYLLRPHARIGSICQRPEDASREDQVRRHRADRNKKTPPPTTLRLQIREVFLETCNSRGVGGVNVLVNTHPAMNISSYESLTSRIGRLRNPPALRWTWESPGGQFHNDIDQVIFNHKYCLTDVSVVPKFYTESDHSLLRARFRFSRQGEKAAKFKKRSPRTTITSDLYTALADFWKDTVMENTREEYDRFVYHAISAIVLTKPKA</sequence>
<accession>A0A183FLM9</accession>
<feature type="region of interest" description="Disordered" evidence="1">
    <location>
        <begin position="48"/>
        <end position="74"/>
    </location>
</feature>
<evidence type="ECO:0000313" key="3">
    <source>
        <dbReference type="Proteomes" id="UP000050761"/>
    </source>
</evidence>
<evidence type="ECO:0000313" key="4">
    <source>
        <dbReference type="WBParaSite" id="HPBE_0000819101-mRNA-1"/>
    </source>
</evidence>
<dbReference type="EMBL" id="UZAH01026083">
    <property type="protein sequence ID" value="VDO75331.1"/>
    <property type="molecule type" value="Genomic_DNA"/>
</dbReference>
<keyword evidence="3" id="KW-1185">Reference proteome</keyword>
<reference evidence="2 3" key="1">
    <citation type="submission" date="2018-11" db="EMBL/GenBank/DDBJ databases">
        <authorList>
            <consortium name="Pathogen Informatics"/>
        </authorList>
    </citation>
    <scope>NUCLEOTIDE SEQUENCE [LARGE SCALE GENOMIC DNA]</scope>
</reference>
<reference evidence="4" key="2">
    <citation type="submission" date="2019-09" db="UniProtKB">
        <authorList>
            <consortium name="WormBaseParasite"/>
        </authorList>
    </citation>
    <scope>IDENTIFICATION</scope>
</reference>
<evidence type="ECO:0000313" key="2">
    <source>
        <dbReference type="EMBL" id="VDO75331.1"/>
    </source>
</evidence>